<dbReference type="Pfam" id="PF00196">
    <property type="entry name" value="GerE"/>
    <property type="match status" value="1"/>
</dbReference>
<evidence type="ECO:0000259" key="1">
    <source>
        <dbReference type="Pfam" id="PF00196"/>
    </source>
</evidence>
<dbReference type="PRINTS" id="PR00038">
    <property type="entry name" value="HTHLUXR"/>
</dbReference>
<organism evidence="2 3">
    <name type="scientific">Cylindrospermum stagnale PCC 7417</name>
    <dbReference type="NCBI Taxonomy" id="56107"/>
    <lineage>
        <taxon>Bacteria</taxon>
        <taxon>Bacillati</taxon>
        <taxon>Cyanobacteriota</taxon>
        <taxon>Cyanophyceae</taxon>
        <taxon>Nostocales</taxon>
        <taxon>Nostocaceae</taxon>
        <taxon>Cylindrospermum</taxon>
    </lineage>
</organism>
<dbReference type="KEGG" id="csg:Cylst_2326"/>
<keyword evidence="2" id="KW-0238">DNA-binding</keyword>
<evidence type="ECO:0000313" key="3">
    <source>
        <dbReference type="Proteomes" id="UP000010475"/>
    </source>
</evidence>
<name>K9WXP0_9NOST</name>
<dbReference type="GO" id="GO:0003677">
    <property type="term" value="F:DNA binding"/>
    <property type="evidence" value="ECO:0007669"/>
    <property type="project" value="UniProtKB-KW"/>
</dbReference>
<dbReference type="HOGENOM" id="CLU_1522735_0_0_3"/>
<sequence>MNKQQFQEALEKIKKAPKRVEVLQLVLDGHTNAKIAELKTLDEGTVRKHISNLYKNFGIKNEFPGDKPLKDQLKALFLQHKPEWVRDYSSELTTEISNQSKNQIHDSISSLVPSNSEFFTEIEEDLMSLAVSILEQLGFDQKFKMNGGGNCVGYRLKNPGTADKRYQLFIQGLYRD</sequence>
<dbReference type="STRING" id="56107.Cylst_2326"/>
<dbReference type="InterPro" id="IPR016032">
    <property type="entry name" value="Sig_transdc_resp-reg_C-effctor"/>
</dbReference>
<dbReference type="SUPFAM" id="SSF46894">
    <property type="entry name" value="C-terminal effector domain of the bipartite response regulators"/>
    <property type="match status" value="1"/>
</dbReference>
<dbReference type="Gene3D" id="1.10.10.10">
    <property type="entry name" value="Winged helix-like DNA-binding domain superfamily/Winged helix DNA-binding domain"/>
    <property type="match status" value="1"/>
</dbReference>
<keyword evidence="3" id="KW-1185">Reference proteome</keyword>
<dbReference type="eggNOG" id="COG2197">
    <property type="taxonomic scope" value="Bacteria"/>
</dbReference>
<dbReference type="OrthoDB" id="458681at2"/>
<dbReference type="RefSeq" id="WP_015207810.1">
    <property type="nucleotide sequence ID" value="NC_019757.1"/>
</dbReference>
<dbReference type="InterPro" id="IPR036388">
    <property type="entry name" value="WH-like_DNA-bd_sf"/>
</dbReference>
<dbReference type="EMBL" id="CP003642">
    <property type="protein sequence ID" value="AFZ24556.1"/>
    <property type="molecule type" value="Genomic_DNA"/>
</dbReference>
<dbReference type="AlphaFoldDB" id="K9WXP0"/>
<dbReference type="InterPro" id="IPR000792">
    <property type="entry name" value="Tscrpt_reg_LuxR_C"/>
</dbReference>
<protein>
    <submittedName>
        <fullName evidence="2">Response regulator containing a CheY-like receiver domain and an HTH DNA-binding domain</fullName>
    </submittedName>
</protein>
<dbReference type="GO" id="GO:0006355">
    <property type="term" value="P:regulation of DNA-templated transcription"/>
    <property type="evidence" value="ECO:0007669"/>
    <property type="project" value="InterPro"/>
</dbReference>
<feature type="domain" description="HTH luxR-type" evidence="1">
    <location>
        <begin position="19"/>
        <end position="61"/>
    </location>
</feature>
<accession>K9WXP0</accession>
<gene>
    <name evidence="2" type="ORF">Cylst_2326</name>
</gene>
<evidence type="ECO:0000313" key="2">
    <source>
        <dbReference type="EMBL" id="AFZ24556.1"/>
    </source>
</evidence>
<reference evidence="2 3" key="1">
    <citation type="submission" date="2012-06" db="EMBL/GenBank/DDBJ databases">
        <title>Finished chromosome of genome of Cylindrospermum stagnale PCC 7417.</title>
        <authorList>
            <consortium name="US DOE Joint Genome Institute"/>
            <person name="Gugger M."/>
            <person name="Coursin T."/>
            <person name="Rippka R."/>
            <person name="Tandeau De Marsac N."/>
            <person name="Huntemann M."/>
            <person name="Wei C.-L."/>
            <person name="Han J."/>
            <person name="Detter J.C."/>
            <person name="Han C."/>
            <person name="Tapia R."/>
            <person name="Chen A."/>
            <person name="Kyrpides N."/>
            <person name="Mavromatis K."/>
            <person name="Markowitz V."/>
            <person name="Szeto E."/>
            <person name="Ivanova N."/>
            <person name="Pagani I."/>
            <person name="Pati A."/>
            <person name="Goodwin L."/>
            <person name="Nordberg H.P."/>
            <person name="Cantor M.N."/>
            <person name="Hua S.X."/>
            <person name="Woyke T."/>
            <person name="Kerfeld C.A."/>
        </authorList>
    </citation>
    <scope>NUCLEOTIDE SEQUENCE [LARGE SCALE GENOMIC DNA]</scope>
    <source>
        <strain evidence="2 3">PCC 7417</strain>
    </source>
</reference>
<proteinExistence type="predicted"/>
<dbReference type="Proteomes" id="UP000010475">
    <property type="component" value="Chromosome"/>
</dbReference>